<evidence type="ECO:0000313" key="1">
    <source>
        <dbReference type="EMBL" id="MCC2124791.1"/>
    </source>
</evidence>
<dbReference type="Proteomes" id="UP001198220">
    <property type="component" value="Unassembled WGS sequence"/>
</dbReference>
<dbReference type="AlphaFoldDB" id="A0AAE3DAR7"/>
<dbReference type="Gene3D" id="2.40.50.230">
    <property type="entry name" value="Gp5 N-terminal domain"/>
    <property type="match status" value="1"/>
</dbReference>
<accession>A0AAE3DAR7</accession>
<evidence type="ECO:0000313" key="2">
    <source>
        <dbReference type="Proteomes" id="UP001198220"/>
    </source>
</evidence>
<dbReference type="RefSeq" id="WP_308458346.1">
    <property type="nucleotide sequence ID" value="NZ_JAJEPS010000001.1"/>
</dbReference>
<evidence type="ECO:0008006" key="3">
    <source>
        <dbReference type="Google" id="ProtNLM"/>
    </source>
</evidence>
<proteinExistence type="predicted"/>
<keyword evidence="2" id="KW-1185">Reference proteome</keyword>
<gene>
    <name evidence="1" type="ORF">LKD36_01205</name>
</gene>
<organism evidence="1 2">
    <name type="scientific">Hominiventricola filiformis</name>
    <dbReference type="NCBI Taxonomy" id="2885352"/>
    <lineage>
        <taxon>Bacteria</taxon>
        <taxon>Bacillati</taxon>
        <taxon>Bacillota</taxon>
        <taxon>Clostridia</taxon>
        <taxon>Lachnospirales</taxon>
        <taxon>Lachnospiraceae</taxon>
        <taxon>Hominiventricola</taxon>
    </lineage>
</organism>
<name>A0AAE3DAR7_9FIRM</name>
<reference evidence="1 2" key="1">
    <citation type="submission" date="2021-10" db="EMBL/GenBank/DDBJ databases">
        <title>Anaerobic single-cell dispensing facilitates the cultivation of human gut bacteria.</title>
        <authorList>
            <person name="Afrizal A."/>
        </authorList>
    </citation>
    <scope>NUCLEOTIDE SEQUENCE [LARGE SCALE GENOMIC DNA]</scope>
    <source>
        <strain evidence="1 2">CLA-AA-H276</strain>
    </source>
</reference>
<protein>
    <recommendedName>
        <fullName evidence="3">Gp5/Type VI secretion system Vgr protein OB-fold domain-containing protein</fullName>
    </recommendedName>
</protein>
<comment type="caution">
    <text evidence="1">The sequence shown here is derived from an EMBL/GenBank/DDBJ whole genome shotgun (WGS) entry which is preliminary data.</text>
</comment>
<dbReference type="EMBL" id="JAJEPS010000001">
    <property type="protein sequence ID" value="MCC2124791.1"/>
    <property type="molecule type" value="Genomic_DNA"/>
</dbReference>
<sequence length="189" mass="20479">MSVRIGRVTSVNSTEGRVKVAYEDSRSSSLPLPMLSMNNEYSMPKIGDRVLTVHMDNGSSKGFVFGTFYGGGSQPKANSGYRKDFDGAYLVCAGGHYQLQAAQITFNAESSISLLAKAEISIESESNPVKLVSADAELTLDAECVLKAQSVSVEADDITLKCSYGEITVEDLMKRLERVEDRLGLPHTI</sequence>
<dbReference type="InterPro" id="IPR037026">
    <property type="entry name" value="Vgr_OB-fold_dom_sf"/>
</dbReference>